<accession>A0ABS5YHQ7</accession>
<keyword evidence="3" id="KW-1185">Reference proteome</keyword>
<evidence type="ECO:0000313" key="2">
    <source>
        <dbReference type="EMBL" id="MBU2663005.1"/>
    </source>
</evidence>
<proteinExistence type="predicted"/>
<feature type="compositionally biased region" description="Low complexity" evidence="1">
    <location>
        <begin position="71"/>
        <end position="84"/>
    </location>
</feature>
<name>A0ABS5YHQ7_9ACTN</name>
<dbReference type="Proteomes" id="UP001519654">
    <property type="component" value="Unassembled WGS sequence"/>
</dbReference>
<evidence type="ECO:0000313" key="3">
    <source>
        <dbReference type="Proteomes" id="UP001519654"/>
    </source>
</evidence>
<evidence type="ECO:0008006" key="4">
    <source>
        <dbReference type="Google" id="ProtNLM"/>
    </source>
</evidence>
<feature type="region of interest" description="Disordered" evidence="1">
    <location>
        <begin position="1"/>
        <end position="29"/>
    </location>
</feature>
<organism evidence="2 3">
    <name type="scientific">Paractinoplanes bogorensis</name>
    <dbReference type="NCBI Taxonomy" id="1610840"/>
    <lineage>
        <taxon>Bacteria</taxon>
        <taxon>Bacillati</taxon>
        <taxon>Actinomycetota</taxon>
        <taxon>Actinomycetes</taxon>
        <taxon>Micromonosporales</taxon>
        <taxon>Micromonosporaceae</taxon>
        <taxon>Paractinoplanes</taxon>
    </lineage>
</organism>
<dbReference type="EMBL" id="JAHKKG010000002">
    <property type="protein sequence ID" value="MBU2663005.1"/>
    <property type="molecule type" value="Genomic_DNA"/>
</dbReference>
<gene>
    <name evidence="2" type="ORF">KOI35_05740</name>
</gene>
<reference evidence="2 3" key="1">
    <citation type="submission" date="2021-06" db="EMBL/GenBank/DDBJ databases">
        <title>Actinoplanes lichenicola sp. nov., and Actinoplanes ovalisporus sp. nov., isolated from lichen in Thailand.</title>
        <authorList>
            <person name="Saeng-In P."/>
            <person name="Kanchanasin P."/>
            <person name="Yuki M."/>
            <person name="Kudo T."/>
            <person name="Ohkuma M."/>
            <person name="Phongsopitanun W."/>
            <person name="Tanasupawat S."/>
        </authorList>
    </citation>
    <scope>NUCLEOTIDE SEQUENCE [LARGE SCALE GENOMIC DNA]</scope>
    <source>
        <strain evidence="2 3">NBRC 110975</strain>
    </source>
</reference>
<protein>
    <recommendedName>
        <fullName evidence="4">SAF domain-containing protein</fullName>
    </recommendedName>
</protein>
<comment type="caution">
    <text evidence="2">The sequence shown here is derived from an EMBL/GenBank/DDBJ whole genome shotgun (WGS) entry which is preliminary data.</text>
</comment>
<feature type="region of interest" description="Disordered" evidence="1">
    <location>
        <begin position="58"/>
        <end position="84"/>
    </location>
</feature>
<evidence type="ECO:0000256" key="1">
    <source>
        <dbReference type="SAM" id="MobiDB-lite"/>
    </source>
</evidence>
<sequence>MGRSGSSRLGDALPKAQGSSRGDGRLDPVRWRRPARGTLLRLAVVAILLGTAALVSWSPPPSCESPTYTVPAANSPSASAPATNQVVPPGNVGVPVRLADPAALALVEAGNRVDLLRLEGGSSTQVADAALVLQVSGSDDPTSGGLLLALTPDEAERAVAGPGQSFAVLIRPS</sequence>